<dbReference type="Pfam" id="PF01368">
    <property type="entry name" value="DHH"/>
    <property type="match status" value="1"/>
</dbReference>
<dbReference type="PANTHER" id="PTHR47788:SF1">
    <property type="entry name" value="A-ADDING TRNA NUCLEOTIDYLTRANSFERASE"/>
    <property type="match status" value="1"/>
</dbReference>
<dbReference type="GO" id="GO:0000166">
    <property type="term" value="F:nucleotide binding"/>
    <property type="evidence" value="ECO:0007669"/>
    <property type="project" value="UniProtKB-KW"/>
</dbReference>
<feature type="region of interest" description="Disordered" evidence="13">
    <location>
        <begin position="897"/>
        <end position="921"/>
    </location>
</feature>
<evidence type="ECO:0000256" key="5">
    <source>
        <dbReference type="ARBA" id="ARBA00022694"/>
    </source>
</evidence>
<dbReference type="SUPFAM" id="SSF81301">
    <property type="entry name" value="Nucleotidyltransferase"/>
    <property type="match status" value="1"/>
</dbReference>
<evidence type="ECO:0000256" key="7">
    <source>
        <dbReference type="ARBA" id="ARBA00022723"/>
    </source>
</evidence>
<dbReference type="InterPro" id="IPR052390">
    <property type="entry name" value="tRNA_nt/polyA_polymerase"/>
</dbReference>
<dbReference type="Pfam" id="PF12627">
    <property type="entry name" value="PolyA_pol_RNAbd"/>
    <property type="match status" value="1"/>
</dbReference>
<evidence type="ECO:0000256" key="12">
    <source>
        <dbReference type="RuleBase" id="RU003953"/>
    </source>
</evidence>
<evidence type="ECO:0000256" key="9">
    <source>
        <dbReference type="ARBA" id="ARBA00022842"/>
    </source>
</evidence>
<evidence type="ECO:0000256" key="3">
    <source>
        <dbReference type="ARBA" id="ARBA00022555"/>
    </source>
</evidence>
<evidence type="ECO:0000256" key="6">
    <source>
        <dbReference type="ARBA" id="ARBA00022695"/>
    </source>
</evidence>
<accession>A0A9D1R1M1</accession>
<keyword evidence="11" id="KW-0129">CBS domain</keyword>
<evidence type="ECO:0000259" key="14">
    <source>
        <dbReference type="PROSITE" id="PS51371"/>
    </source>
</evidence>
<evidence type="ECO:0000256" key="11">
    <source>
        <dbReference type="PROSITE-ProRule" id="PRU00703"/>
    </source>
</evidence>
<keyword evidence="3" id="KW-0820">tRNA-binding</keyword>
<dbReference type="InterPro" id="IPR000644">
    <property type="entry name" value="CBS_dom"/>
</dbReference>
<dbReference type="GO" id="GO:0046872">
    <property type="term" value="F:metal ion binding"/>
    <property type="evidence" value="ECO:0007669"/>
    <property type="project" value="UniProtKB-KW"/>
</dbReference>
<proteinExistence type="inferred from homology"/>
<dbReference type="SUPFAM" id="SSF64182">
    <property type="entry name" value="DHH phosphoesterases"/>
    <property type="match status" value="1"/>
</dbReference>
<organism evidence="15 16">
    <name type="scientific">Candidatus Bilophila faecipullorum</name>
    <dbReference type="NCBI Taxonomy" id="2838482"/>
    <lineage>
        <taxon>Bacteria</taxon>
        <taxon>Pseudomonadati</taxon>
        <taxon>Thermodesulfobacteriota</taxon>
        <taxon>Desulfovibrionia</taxon>
        <taxon>Desulfovibrionales</taxon>
        <taxon>Desulfovibrionaceae</taxon>
        <taxon>Bilophila</taxon>
    </lineage>
</organism>
<dbReference type="CDD" id="cd17772">
    <property type="entry name" value="CBS_pair_DHH_polyA_Pol_assoc"/>
    <property type="match status" value="1"/>
</dbReference>
<comment type="similarity">
    <text evidence="2 12">Belongs to the tRNA nucleotidyltransferase/poly(A) polymerase family.</text>
</comment>
<keyword evidence="9" id="KW-0460">Magnesium</keyword>
<dbReference type="InterPro" id="IPR002646">
    <property type="entry name" value="PolA_pol_head_dom"/>
</dbReference>
<dbReference type="SUPFAM" id="SSF54631">
    <property type="entry name" value="CBS-domain pair"/>
    <property type="match status" value="1"/>
</dbReference>
<dbReference type="SMART" id="SM00116">
    <property type="entry name" value="CBS"/>
    <property type="match status" value="2"/>
</dbReference>
<dbReference type="GO" id="GO:0008033">
    <property type="term" value="P:tRNA processing"/>
    <property type="evidence" value="ECO:0007669"/>
    <property type="project" value="UniProtKB-KW"/>
</dbReference>
<dbReference type="Gene3D" id="3.30.460.10">
    <property type="entry name" value="Beta Polymerase, domain 2"/>
    <property type="match status" value="1"/>
</dbReference>
<dbReference type="InterPro" id="IPR003156">
    <property type="entry name" value="DHHA1_dom"/>
</dbReference>
<name>A0A9D1R1M1_9BACT</name>
<protein>
    <submittedName>
        <fullName evidence="15">CBS domain-containing protein</fullName>
    </submittedName>
</protein>
<dbReference type="PROSITE" id="PS51371">
    <property type="entry name" value="CBS"/>
    <property type="match status" value="1"/>
</dbReference>
<dbReference type="GO" id="GO:0000049">
    <property type="term" value="F:tRNA binding"/>
    <property type="evidence" value="ECO:0007669"/>
    <property type="project" value="UniProtKB-KW"/>
</dbReference>
<evidence type="ECO:0000256" key="8">
    <source>
        <dbReference type="ARBA" id="ARBA00022741"/>
    </source>
</evidence>
<keyword evidence="7" id="KW-0479">Metal-binding</keyword>
<dbReference type="Pfam" id="PF00571">
    <property type="entry name" value="CBS"/>
    <property type="match status" value="1"/>
</dbReference>
<dbReference type="Gene3D" id="3.10.580.10">
    <property type="entry name" value="CBS-domain"/>
    <property type="match status" value="1"/>
</dbReference>
<dbReference type="Pfam" id="PF01743">
    <property type="entry name" value="PolyA_pol"/>
    <property type="match status" value="1"/>
</dbReference>
<feature type="domain" description="CBS" evidence="14">
    <location>
        <begin position="392"/>
        <end position="450"/>
    </location>
</feature>
<evidence type="ECO:0000313" key="15">
    <source>
        <dbReference type="EMBL" id="HIW79609.1"/>
    </source>
</evidence>
<reference evidence="15" key="1">
    <citation type="journal article" date="2021" name="PeerJ">
        <title>Extensive microbial diversity within the chicken gut microbiome revealed by metagenomics and culture.</title>
        <authorList>
            <person name="Gilroy R."/>
            <person name="Ravi A."/>
            <person name="Getino M."/>
            <person name="Pursley I."/>
            <person name="Horton D.L."/>
            <person name="Alikhan N.F."/>
            <person name="Baker D."/>
            <person name="Gharbi K."/>
            <person name="Hall N."/>
            <person name="Watson M."/>
            <person name="Adriaenssens E.M."/>
            <person name="Foster-Nyarko E."/>
            <person name="Jarju S."/>
            <person name="Secka A."/>
            <person name="Antonio M."/>
            <person name="Oren A."/>
            <person name="Chaudhuri R.R."/>
            <person name="La Ragione R."/>
            <person name="Hildebrand F."/>
            <person name="Pallen M.J."/>
        </authorList>
    </citation>
    <scope>NUCLEOTIDE SEQUENCE</scope>
    <source>
        <strain evidence="15">ChiSxjej5B17-1746</strain>
    </source>
</reference>
<dbReference type="SUPFAM" id="SSF81891">
    <property type="entry name" value="Poly A polymerase C-terminal region-like"/>
    <property type="match status" value="1"/>
</dbReference>
<dbReference type="Gene3D" id="3.10.310.30">
    <property type="match status" value="1"/>
</dbReference>
<dbReference type="InterPro" id="IPR046342">
    <property type="entry name" value="CBS_dom_sf"/>
</dbReference>
<keyword evidence="5" id="KW-0819">tRNA processing</keyword>
<comment type="cofactor">
    <cofactor evidence="1">
        <name>Mg(2+)</name>
        <dbReference type="ChEBI" id="CHEBI:18420"/>
    </cofactor>
</comment>
<dbReference type="InterPro" id="IPR001667">
    <property type="entry name" value="DDH_dom"/>
</dbReference>
<gene>
    <name evidence="15" type="ORF">H9874_10780</name>
</gene>
<sequence length="921" mass="102571">MKPALVPAPTVITCHSNADWDALSSMIGMTMLYPDSVMVFPGSMEKPLNEFFNETASYLYPFKNPKEIDPATIRRVVVVDTQIRSRVPQVHDFLDLPGVEVQVWDHHPTPQPDEKGKVIRADVARIGTTGSTCTLICQALRERGVVPTCQEATVLGLGIYGDTGAFTYTSTRPEDFLAAAWLRGYGMDLTFIADLVHTGMTSVHIKVLNELLDSASVHEVGPYTVVLAEATLDSFMGDFAYLAQKFMEMESCNVLFALANMEEKVQVVARSRVDAVDVGQICKSLGGGGHRFAASAAVKNVPIPELKDAIFQQLYMQVNPNKQARDLMSAPAVGIEDRQTIREAETIMNRYGLKAAPVFRTGTRHCIGYMECQIAARAIAHELGDMPVSEYMQRTILTVPPDAPLQRLMKIIVGAHQRLVPVVENNEVIGVVTRTDLINMFVEDPSGVPIPANASARERNLAKLLSTRLPQPMLHMLRKAGELGDRLHVSVYAVGGFVRDIMLSRPAIEFDDVDLVVEGDGIAFARALAQELGGRVREHRTFMTALVIYTDENGDEQRVDVATARLEYYKYPAALPTVELSSIKMDLFRRDFTINAMALRLNKAQFGSLVDFFGGQGDIQRKTIRIIHSLSFVEDPTRIIRAVRFEQRYGFHISMQGEKLIKNALSLNLVEKLSGARILHELNLIFREDEPETCLRRLNELGVLSAIHPSLTLNPDKDELLDSLREVIDWYRLLYFKETPDLGTLYLMALCSAVPALETADILHRLGLNPTARETILSLRESVRVSLMELTNWHRDMQKKGTEHSVSRLCELLGPLPLEGALYLMARAPHEEISSSVSQYIYKWKQIKVDISGDDLHNLGLEPGPRFGKIMRRLLAAKLDDEAPTRESQLELARTLIEKGYDGPDDAATPRTRGGTNAGQN</sequence>
<evidence type="ECO:0000256" key="4">
    <source>
        <dbReference type="ARBA" id="ARBA00022679"/>
    </source>
</evidence>
<evidence type="ECO:0000313" key="16">
    <source>
        <dbReference type="Proteomes" id="UP000824264"/>
    </source>
</evidence>
<dbReference type="InterPro" id="IPR043519">
    <property type="entry name" value="NT_sf"/>
</dbReference>
<dbReference type="GO" id="GO:0016779">
    <property type="term" value="F:nucleotidyltransferase activity"/>
    <property type="evidence" value="ECO:0007669"/>
    <property type="project" value="UniProtKB-KW"/>
</dbReference>
<dbReference type="Gene3D" id="3.90.1640.10">
    <property type="entry name" value="inorganic pyrophosphatase (n-terminal core)"/>
    <property type="match status" value="1"/>
</dbReference>
<dbReference type="EMBL" id="DXGI01000401">
    <property type="protein sequence ID" value="HIW79609.1"/>
    <property type="molecule type" value="Genomic_DNA"/>
</dbReference>
<dbReference type="CDD" id="cd05398">
    <property type="entry name" value="NT_ClassII-CCAase"/>
    <property type="match status" value="1"/>
</dbReference>
<keyword evidence="6" id="KW-0548">Nucleotidyltransferase</keyword>
<dbReference type="AlphaFoldDB" id="A0A9D1R1M1"/>
<dbReference type="Proteomes" id="UP000824264">
    <property type="component" value="Unassembled WGS sequence"/>
</dbReference>
<evidence type="ECO:0000256" key="2">
    <source>
        <dbReference type="ARBA" id="ARBA00007265"/>
    </source>
</evidence>
<dbReference type="PANTHER" id="PTHR47788">
    <property type="entry name" value="POLYA POLYMERASE"/>
    <property type="match status" value="1"/>
</dbReference>
<comment type="caution">
    <text evidence="15">The sequence shown here is derived from an EMBL/GenBank/DDBJ whole genome shotgun (WGS) entry which is preliminary data.</text>
</comment>
<reference evidence="15" key="2">
    <citation type="submission" date="2021-04" db="EMBL/GenBank/DDBJ databases">
        <authorList>
            <person name="Gilroy R."/>
        </authorList>
    </citation>
    <scope>NUCLEOTIDE SEQUENCE</scope>
    <source>
        <strain evidence="15">ChiSxjej5B17-1746</strain>
    </source>
</reference>
<evidence type="ECO:0000256" key="1">
    <source>
        <dbReference type="ARBA" id="ARBA00001946"/>
    </source>
</evidence>
<dbReference type="InterPro" id="IPR032828">
    <property type="entry name" value="PolyA_RNA-bd"/>
</dbReference>
<dbReference type="Gene3D" id="1.10.3090.10">
    <property type="entry name" value="cca-adding enzyme, domain 2"/>
    <property type="match status" value="1"/>
</dbReference>
<evidence type="ECO:0000256" key="10">
    <source>
        <dbReference type="ARBA" id="ARBA00022884"/>
    </source>
</evidence>
<keyword evidence="8" id="KW-0547">Nucleotide-binding</keyword>
<keyword evidence="10 12" id="KW-0694">RNA-binding</keyword>
<dbReference type="Pfam" id="PF02272">
    <property type="entry name" value="DHHA1"/>
    <property type="match status" value="1"/>
</dbReference>
<evidence type="ECO:0000256" key="13">
    <source>
        <dbReference type="SAM" id="MobiDB-lite"/>
    </source>
</evidence>
<dbReference type="InterPro" id="IPR038763">
    <property type="entry name" value="DHH_sf"/>
</dbReference>
<keyword evidence="4 12" id="KW-0808">Transferase</keyword>